<dbReference type="OrthoDB" id="20105at2759"/>
<dbReference type="SUPFAM" id="SSF53335">
    <property type="entry name" value="S-adenosyl-L-methionine-dependent methyltransferases"/>
    <property type="match status" value="1"/>
</dbReference>
<sequence length="342" mass="39128">MLLIKQPHHVGLSFCVRLFSNSPCVQFSPSLSNIKWKPTTTPATSTSTSTSSHPPYKRFNKLKKLSRKEEAEQQRIASRNRLEHLDLKYHIITPSTKKILDIGFAPGHWMSYLVDRVCQIHNVEDAKLHTIGVHVLGFDILFKNPPLGTSSIQGNIFSKLSHQNVMQHFQEIASKQKQHQFHSEVNDEINHKSYFAQEIDESLLTKSMGELSISERTKSVSLENNWKVDLVISDLARPGRQQSGFYDYTETNPYLRYNNNKGLNHSIVNPKKGNLDLADGAVMLMLKTLKQGGKFILKLTSIDNEDEEIIIMKRKLSSIFVKVHEINLMRDCIFICLDKREA</sequence>
<dbReference type="AlphaFoldDB" id="H8X8I2"/>
<dbReference type="Proteomes" id="UP000005018">
    <property type="component" value="Chromosome 6"/>
</dbReference>
<dbReference type="InterPro" id="IPR002877">
    <property type="entry name" value="RNA_MeTrfase_FtsJ_dom"/>
</dbReference>
<keyword evidence="5" id="KW-0949">S-adenosyl-L-methionine</keyword>
<organism evidence="8 9">
    <name type="scientific">Candida orthopsilosis (strain 90-125)</name>
    <name type="common">Yeast</name>
    <dbReference type="NCBI Taxonomy" id="1136231"/>
    <lineage>
        <taxon>Eukaryota</taxon>
        <taxon>Fungi</taxon>
        <taxon>Dikarya</taxon>
        <taxon>Ascomycota</taxon>
        <taxon>Saccharomycotina</taxon>
        <taxon>Pichiomycetes</taxon>
        <taxon>Debaryomycetaceae</taxon>
        <taxon>Candida/Lodderomyces clade</taxon>
        <taxon>Candida</taxon>
    </lineage>
</organism>
<evidence type="ECO:0000256" key="4">
    <source>
        <dbReference type="ARBA" id="ARBA00022679"/>
    </source>
</evidence>
<evidence type="ECO:0000256" key="2">
    <source>
        <dbReference type="ARBA" id="ARBA00022552"/>
    </source>
</evidence>
<dbReference type="Pfam" id="PF01728">
    <property type="entry name" value="FtsJ"/>
    <property type="match status" value="1"/>
</dbReference>
<dbReference type="RefSeq" id="XP_003870586.1">
    <property type="nucleotide sequence ID" value="XM_003870537.1"/>
</dbReference>
<dbReference type="PANTHER" id="PTHR10920:SF18">
    <property type="entry name" value="RRNA METHYLTRANSFERASE 2, MITOCHONDRIAL"/>
    <property type="match status" value="1"/>
</dbReference>
<evidence type="ECO:0000313" key="9">
    <source>
        <dbReference type="Proteomes" id="UP000005018"/>
    </source>
</evidence>
<keyword evidence="9" id="KW-1185">Reference proteome</keyword>
<keyword evidence="4" id="KW-0808">Transferase</keyword>
<dbReference type="Gene3D" id="3.40.50.150">
    <property type="entry name" value="Vaccinia Virus protein VP39"/>
    <property type="match status" value="1"/>
</dbReference>
<gene>
    <name evidence="8" type="ORF">CORT_0F02320</name>
</gene>
<dbReference type="PANTHER" id="PTHR10920">
    <property type="entry name" value="RIBOSOMAL RNA METHYLTRANSFERASE"/>
    <property type="match status" value="1"/>
</dbReference>
<dbReference type="GO" id="GO:0005739">
    <property type="term" value="C:mitochondrion"/>
    <property type="evidence" value="ECO:0007669"/>
    <property type="project" value="TreeGrafter"/>
</dbReference>
<dbReference type="KEGG" id="cot:CORT_0F02320"/>
<keyword evidence="2" id="KW-0698">rRNA processing</keyword>
<comment type="similarity">
    <text evidence="1">Belongs to the class I-like SAM-binding methyltransferase superfamily. RNA methyltransferase RlmE family.</text>
</comment>
<evidence type="ECO:0000256" key="5">
    <source>
        <dbReference type="ARBA" id="ARBA00022691"/>
    </source>
</evidence>
<dbReference type="InterPro" id="IPR029063">
    <property type="entry name" value="SAM-dependent_MTases_sf"/>
</dbReference>
<dbReference type="GeneID" id="14541415"/>
<evidence type="ECO:0000313" key="8">
    <source>
        <dbReference type="EMBL" id="CCG24457.1"/>
    </source>
</evidence>
<evidence type="ECO:0000256" key="3">
    <source>
        <dbReference type="ARBA" id="ARBA00022603"/>
    </source>
</evidence>
<dbReference type="InterPro" id="IPR050082">
    <property type="entry name" value="RNA_methyltr_RlmE"/>
</dbReference>
<keyword evidence="3" id="KW-0489">Methyltransferase</keyword>
<dbReference type="EMBL" id="HE681724">
    <property type="protein sequence ID" value="CCG24457.1"/>
    <property type="molecule type" value="Genomic_DNA"/>
</dbReference>
<dbReference type="eggNOG" id="KOG4589">
    <property type="taxonomic scope" value="Eukaryota"/>
</dbReference>
<evidence type="ECO:0000256" key="1">
    <source>
        <dbReference type="ARBA" id="ARBA00009258"/>
    </source>
</evidence>
<feature type="domain" description="Ribosomal RNA methyltransferase FtsJ" evidence="7">
    <location>
        <begin position="82"/>
        <end position="324"/>
    </location>
</feature>
<evidence type="ECO:0000259" key="7">
    <source>
        <dbReference type="Pfam" id="PF01728"/>
    </source>
</evidence>
<proteinExistence type="inferred from homology"/>
<name>H8X8I2_CANO9</name>
<reference evidence="8 9" key="1">
    <citation type="journal article" date="2012" name="PLoS ONE">
        <title>Sequence and analysis of the genome of the pathogenic yeast Candida orthopsilosis.</title>
        <authorList>
            <person name="Riccombeni A."/>
            <person name="Vidanes G."/>
            <person name="Proux-Wera E."/>
            <person name="Wolfe K.H."/>
            <person name="Butler G."/>
        </authorList>
    </citation>
    <scope>NUCLEOTIDE SEQUENCE [LARGE SCALE GENOMIC DNA]</scope>
    <source>
        <strain evidence="8 9">Co 90-125</strain>
    </source>
</reference>
<accession>H8X8I2</accession>
<protein>
    <recommendedName>
        <fullName evidence="6">rRNA methyltransferase 2, mitochondrial</fullName>
    </recommendedName>
</protein>
<dbReference type="HOGENOM" id="CLU_776378_0_0_1"/>
<dbReference type="GO" id="GO:0008650">
    <property type="term" value="F:rRNA (uridine-2'-O-)-methyltransferase activity"/>
    <property type="evidence" value="ECO:0007669"/>
    <property type="project" value="TreeGrafter"/>
</dbReference>
<evidence type="ECO:0000256" key="6">
    <source>
        <dbReference type="ARBA" id="ARBA00041184"/>
    </source>
</evidence>